<evidence type="ECO:0000256" key="7">
    <source>
        <dbReference type="ARBA" id="ARBA00023136"/>
    </source>
</evidence>
<evidence type="ECO:0000256" key="5">
    <source>
        <dbReference type="ARBA" id="ARBA00022692"/>
    </source>
</evidence>
<evidence type="ECO:0000313" key="11">
    <source>
        <dbReference type="EMBL" id="CRK74680.1"/>
    </source>
</evidence>
<keyword evidence="3" id="KW-1003">Cell membrane</keyword>
<dbReference type="OrthoDB" id="4964541at2"/>
<dbReference type="GO" id="GO:0022857">
    <property type="term" value="F:transmembrane transporter activity"/>
    <property type="evidence" value="ECO:0007669"/>
    <property type="project" value="UniProtKB-UniRule"/>
</dbReference>
<evidence type="ECO:0000256" key="9">
    <source>
        <dbReference type="RuleBase" id="RU369079"/>
    </source>
</evidence>
<evidence type="ECO:0000256" key="3">
    <source>
        <dbReference type="ARBA" id="ARBA00022475"/>
    </source>
</evidence>
<evidence type="ECO:0000256" key="1">
    <source>
        <dbReference type="ARBA" id="ARBA00004429"/>
    </source>
</evidence>
<feature type="transmembrane region" description="Helical" evidence="9">
    <location>
        <begin position="150"/>
        <end position="171"/>
    </location>
</feature>
<dbReference type="EMBL" id="CVQV01000003">
    <property type="protein sequence ID" value="CRK74680.1"/>
    <property type="molecule type" value="Genomic_DNA"/>
</dbReference>
<evidence type="ECO:0000259" key="10">
    <source>
        <dbReference type="Pfam" id="PF04290"/>
    </source>
</evidence>
<keyword evidence="7 9" id="KW-0472">Membrane</keyword>
<evidence type="ECO:0000313" key="12">
    <source>
        <dbReference type="Proteomes" id="UP000048949"/>
    </source>
</evidence>
<keyword evidence="4 9" id="KW-0997">Cell inner membrane</keyword>
<keyword evidence="12" id="KW-1185">Reference proteome</keyword>
<sequence>MALLLAALWPVEKFNDIALAVGRVLAIAALALMVVFILAQVFFRYIMGDALNWSEEGARFLMLWMTGLIAPLAYRQGGFVAIDMFERALPRVLSSILILVLLLMAMIVLVICAQLGWDNVDSLTGRGRSATLRIPMDLFDMRDIRFRNSYAYASLFVGFVGLCVVNVELVLRQVIKMFGGAAALKQLDDVGPVE</sequence>
<keyword evidence="2 9" id="KW-0813">Transport</keyword>
<gene>
    <name evidence="11" type="ORF">NIG5292_00715</name>
</gene>
<evidence type="ECO:0000256" key="8">
    <source>
        <dbReference type="ARBA" id="ARBA00038436"/>
    </source>
</evidence>
<dbReference type="Proteomes" id="UP000048949">
    <property type="component" value="Unassembled WGS sequence"/>
</dbReference>
<comment type="similarity">
    <text evidence="8 9">Belongs to the TRAP transporter small permease family.</text>
</comment>
<name>A0A0U1NIX3_9RHOB</name>
<dbReference type="Pfam" id="PF04290">
    <property type="entry name" value="DctQ"/>
    <property type="match status" value="1"/>
</dbReference>
<accession>A0A0U1NIX3</accession>
<proteinExistence type="inferred from homology"/>
<dbReference type="GO" id="GO:0005886">
    <property type="term" value="C:plasma membrane"/>
    <property type="evidence" value="ECO:0007669"/>
    <property type="project" value="UniProtKB-SubCell"/>
</dbReference>
<feature type="transmembrane region" description="Helical" evidence="9">
    <location>
        <begin position="21"/>
        <end position="46"/>
    </location>
</feature>
<keyword evidence="6 9" id="KW-1133">Transmembrane helix</keyword>
<dbReference type="InterPro" id="IPR055348">
    <property type="entry name" value="DctQ"/>
</dbReference>
<evidence type="ECO:0000256" key="6">
    <source>
        <dbReference type="ARBA" id="ARBA00022989"/>
    </source>
</evidence>
<dbReference type="AlphaFoldDB" id="A0A0U1NIX3"/>
<comment type="subunit">
    <text evidence="9">The complex comprises the extracytoplasmic solute receptor protein and the two transmembrane proteins.</text>
</comment>
<dbReference type="InterPro" id="IPR007387">
    <property type="entry name" value="TRAP_DctQ"/>
</dbReference>
<reference evidence="11 12" key="1">
    <citation type="submission" date="2015-04" db="EMBL/GenBank/DDBJ databases">
        <authorList>
            <person name="Syromyatnikov M.Y."/>
            <person name="Popov V.N."/>
        </authorList>
    </citation>
    <scope>NUCLEOTIDE SEQUENCE [LARGE SCALE GENOMIC DNA]</scope>
    <source>
        <strain evidence="11 12">CECT 5292</strain>
    </source>
</reference>
<comment type="subcellular location">
    <subcellularLocation>
        <location evidence="1 9">Cell inner membrane</location>
        <topology evidence="1 9">Multi-pass membrane protein</topology>
    </subcellularLocation>
</comment>
<dbReference type="GO" id="GO:0015740">
    <property type="term" value="P:C4-dicarboxylate transport"/>
    <property type="evidence" value="ECO:0007669"/>
    <property type="project" value="TreeGrafter"/>
</dbReference>
<evidence type="ECO:0000256" key="4">
    <source>
        <dbReference type="ARBA" id="ARBA00022519"/>
    </source>
</evidence>
<comment type="function">
    <text evidence="9">Part of the tripartite ATP-independent periplasmic (TRAP) transport system.</text>
</comment>
<organism evidence="11 12">
    <name type="scientific">Nereida ignava</name>
    <dbReference type="NCBI Taxonomy" id="282199"/>
    <lineage>
        <taxon>Bacteria</taxon>
        <taxon>Pseudomonadati</taxon>
        <taxon>Pseudomonadota</taxon>
        <taxon>Alphaproteobacteria</taxon>
        <taxon>Rhodobacterales</taxon>
        <taxon>Roseobacteraceae</taxon>
        <taxon>Nereida</taxon>
    </lineage>
</organism>
<feature type="transmembrane region" description="Helical" evidence="9">
    <location>
        <begin position="95"/>
        <end position="117"/>
    </location>
</feature>
<feature type="domain" description="Tripartite ATP-independent periplasmic transporters DctQ component" evidence="10">
    <location>
        <begin position="33"/>
        <end position="172"/>
    </location>
</feature>
<dbReference type="PANTHER" id="PTHR35011:SF11">
    <property type="entry name" value="TRAP TRANSPORTER SMALL PERMEASE PROTEIN"/>
    <property type="match status" value="1"/>
</dbReference>
<feature type="transmembrane region" description="Helical" evidence="9">
    <location>
        <begin position="58"/>
        <end position="74"/>
    </location>
</feature>
<protein>
    <recommendedName>
        <fullName evidence="9">TRAP transporter small permease protein</fullName>
    </recommendedName>
</protein>
<dbReference type="PANTHER" id="PTHR35011">
    <property type="entry name" value="2,3-DIKETO-L-GULONATE TRAP TRANSPORTER SMALL PERMEASE PROTEIN YIAM"/>
    <property type="match status" value="1"/>
</dbReference>
<dbReference type="STRING" id="282199.GCA_001049735_00715"/>
<keyword evidence="5 9" id="KW-0812">Transmembrane</keyword>
<dbReference type="RefSeq" id="WP_048598041.1">
    <property type="nucleotide sequence ID" value="NZ_CBFHGK010000001.1"/>
</dbReference>
<evidence type="ECO:0000256" key="2">
    <source>
        <dbReference type="ARBA" id="ARBA00022448"/>
    </source>
</evidence>